<dbReference type="PANTHER" id="PTHR44936:SF10">
    <property type="entry name" value="SENSOR PROTEIN RSTB"/>
    <property type="match status" value="1"/>
</dbReference>
<dbReference type="SMART" id="SM00387">
    <property type="entry name" value="HATPase_c"/>
    <property type="match status" value="1"/>
</dbReference>
<dbReference type="GO" id="GO:0000155">
    <property type="term" value="F:phosphorelay sensor kinase activity"/>
    <property type="evidence" value="ECO:0007669"/>
    <property type="project" value="InterPro"/>
</dbReference>
<dbReference type="SUPFAM" id="SSF55874">
    <property type="entry name" value="ATPase domain of HSP90 chaperone/DNA topoisomerase II/histidine kinase"/>
    <property type="match status" value="1"/>
</dbReference>
<dbReference type="InterPro" id="IPR036097">
    <property type="entry name" value="HisK_dim/P_sf"/>
</dbReference>
<evidence type="ECO:0000259" key="11">
    <source>
        <dbReference type="PROSITE" id="PS50109"/>
    </source>
</evidence>
<dbReference type="Pfam" id="PF00672">
    <property type="entry name" value="HAMP"/>
    <property type="match status" value="1"/>
</dbReference>
<keyword evidence="4" id="KW-1003">Cell membrane</keyword>
<reference evidence="13" key="1">
    <citation type="submission" date="2020-02" db="EMBL/GenBank/DDBJ databases">
        <authorList>
            <person name="Meier V. D."/>
        </authorList>
    </citation>
    <scope>NUCLEOTIDE SEQUENCE</scope>
    <source>
        <strain evidence="13">AVDCRST_MAG89</strain>
    </source>
</reference>
<dbReference type="EMBL" id="CADCTV010000692">
    <property type="protein sequence ID" value="CAA9354001.1"/>
    <property type="molecule type" value="Genomic_DNA"/>
</dbReference>
<keyword evidence="10" id="KW-0812">Transmembrane</keyword>
<dbReference type="GO" id="GO:0005524">
    <property type="term" value="F:ATP binding"/>
    <property type="evidence" value="ECO:0007669"/>
    <property type="project" value="UniProtKB-KW"/>
</dbReference>
<evidence type="ECO:0000256" key="1">
    <source>
        <dbReference type="ARBA" id="ARBA00000085"/>
    </source>
</evidence>
<dbReference type="Gene3D" id="1.10.287.130">
    <property type="match status" value="1"/>
</dbReference>
<dbReference type="InterPro" id="IPR004358">
    <property type="entry name" value="Sig_transdc_His_kin-like_C"/>
</dbReference>
<protein>
    <recommendedName>
        <fullName evidence="3">histidine kinase</fullName>
        <ecNumber evidence="3">2.7.13.3</ecNumber>
    </recommendedName>
</protein>
<dbReference type="Gene3D" id="3.30.565.10">
    <property type="entry name" value="Histidine kinase-like ATPase, C-terminal domain"/>
    <property type="match status" value="1"/>
</dbReference>
<feature type="non-terminal residue" evidence="13">
    <location>
        <position position="1"/>
    </location>
</feature>
<feature type="domain" description="HAMP" evidence="12">
    <location>
        <begin position="785"/>
        <end position="837"/>
    </location>
</feature>
<feature type="transmembrane region" description="Helical" evidence="10">
    <location>
        <begin position="211"/>
        <end position="229"/>
    </location>
</feature>
<keyword evidence="10" id="KW-0472">Membrane</keyword>
<dbReference type="Gene3D" id="6.10.340.10">
    <property type="match status" value="1"/>
</dbReference>
<evidence type="ECO:0000256" key="10">
    <source>
        <dbReference type="SAM" id="Phobius"/>
    </source>
</evidence>
<evidence type="ECO:0000256" key="5">
    <source>
        <dbReference type="ARBA" id="ARBA00022553"/>
    </source>
</evidence>
<keyword evidence="9" id="KW-0067">ATP-binding</keyword>
<comment type="subcellular location">
    <subcellularLocation>
        <location evidence="2">Cell membrane</location>
        <topology evidence="2">Multi-pass membrane protein</topology>
    </subcellularLocation>
</comment>
<feature type="transmembrane region" description="Helical" evidence="10">
    <location>
        <begin position="615"/>
        <end position="635"/>
    </location>
</feature>
<feature type="transmembrane region" description="Helical" evidence="10">
    <location>
        <begin position="764"/>
        <end position="787"/>
    </location>
</feature>
<feature type="transmembrane region" description="Helical" evidence="10">
    <location>
        <begin position="279"/>
        <end position="300"/>
    </location>
</feature>
<keyword evidence="10" id="KW-1133">Transmembrane helix</keyword>
<organism evidence="13">
    <name type="scientific">uncultured Gemmatimonadota bacterium</name>
    <dbReference type="NCBI Taxonomy" id="203437"/>
    <lineage>
        <taxon>Bacteria</taxon>
        <taxon>Pseudomonadati</taxon>
        <taxon>Gemmatimonadota</taxon>
        <taxon>environmental samples</taxon>
    </lineage>
</organism>
<dbReference type="GO" id="GO:0005886">
    <property type="term" value="C:plasma membrane"/>
    <property type="evidence" value="ECO:0007669"/>
    <property type="project" value="UniProtKB-SubCell"/>
</dbReference>
<evidence type="ECO:0000256" key="4">
    <source>
        <dbReference type="ARBA" id="ARBA00022475"/>
    </source>
</evidence>
<evidence type="ECO:0000256" key="6">
    <source>
        <dbReference type="ARBA" id="ARBA00022679"/>
    </source>
</evidence>
<feature type="transmembrane region" description="Helical" evidence="10">
    <location>
        <begin position="335"/>
        <end position="354"/>
    </location>
</feature>
<name>A0A6J4MA77_9BACT</name>
<dbReference type="SMART" id="SM00304">
    <property type="entry name" value="HAMP"/>
    <property type="match status" value="1"/>
</dbReference>
<comment type="catalytic activity">
    <reaction evidence="1">
        <text>ATP + protein L-histidine = ADP + protein N-phospho-L-histidine.</text>
        <dbReference type="EC" id="2.7.13.3"/>
    </reaction>
</comment>
<evidence type="ECO:0000313" key="13">
    <source>
        <dbReference type="EMBL" id="CAA9354001.1"/>
    </source>
</evidence>
<accession>A0A6J4MA77</accession>
<dbReference type="Pfam" id="PF00512">
    <property type="entry name" value="HisKA"/>
    <property type="match status" value="1"/>
</dbReference>
<gene>
    <name evidence="13" type="ORF">AVDCRST_MAG89-3307</name>
</gene>
<dbReference type="InterPro" id="IPR003660">
    <property type="entry name" value="HAMP_dom"/>
</dbReference>
<evidence type="ECO:0000256" key="8">
    <source>
        <dbReference type="ARBA" id="ARBA00022777"/>
    </source>
</evidence>
<evidence type="ECO:0000259" key="12">
    <source>
        <dbReference type="PROSITE" id="PS50885"/>
    </source>
</evidence>
<evidence type="ECO:0000256" key="3">
    <source>
        <dbReference type="ARBA" id="ARBA00012438"/>
    </source>
</evidence>
<dbReference type="PRINTS" id="PR00344">
    <property type="entry name" value="BCTRLSENSOR"/>
</dbReference>
<dbReference type="Pfam" id="PF02518">
    <property type="entry name" value="HATPase_c"/>
    <property type="match status" value="1"/>
</dbReference>
<keyword evidence="6" id="KW-0808">Transferase</keyword>
<dbReference type="SUPFAM" id="SSF47384">
    <property type="entry name" value="Homodimeric domain of signal transducing histidine kinase"/>
    <property type="match status" value="1"/>
</dbReference>
<keyword evidence="8" id="KW-0418">Kinase</keyword>
<evidence type="ECO:0000256" key="9">
    <source>
        <dbReference type="ARBA" id="ARBA00022840"/>
    </source>
</evidence>
<feature type="transmembrane region" description="Helical" evidence="10">
    <location>
        <begin position="574"/>
        <end position="595"/>
    </location>
</feature>
<dbReference type="InterPro" id="IPR003661">
    <property type="entry name" value="HisK_dim/P_dom"/>
</dbReference>
<evidence type="ECO:0000256" key="7">
    <source>
        <dbReference type="ARBA" id="ARBA00022741"/>
    </source>
</evidence>
<keyword evidence="7" id="KW-0547">Nucleotide-binding</keyword>
<dbReference type="PROSITE" id="PS50885">
    <property type="entry name" value="HAMP"/>
    <property type="match status" value="1"/>
</dbReference>
<feature type="domain" description="Histidine kinase" evidence="11">
    <location>
        <begin position="854"/>
        <end position="1067"/>
    </location>
</feature>
<dbReference type="AlphaFoldDB" id="A0A6J4MA77"/>
<dbReference type="EC" id="2.7.13.3" evidence="3"/>
<feature type="transmembrane region" description="Helical" evidence="10">
    <location>
        <begin position="249"/>
        <end position="267"/>
    </location>
</feature>
<proteinExistence type="predicted"/>
<dbReference type="InterPro" id="IPR050980">
    <property type="entry name" value="2C_sensor_his_kinase"/>
</dbReference>
<dbReference type="SUPFAM" id="SSF158472">
    <property type="entry name" value="HAMP domain-like"/>
    <property type="match status" value="1"/>
</dbReference>
<dbReference type="CDD" id="cd06225">
    <property type="entry name" value="HAMP"/>
    <property type="match status" value="1"/>
</dbReference>
<dbReference type="InterPro" id="IPR005467">
    <property type="entry name" value="His_kinase_dom"/>
</dbReference>
<dbReference type="PROSITE" id="PS50109">
    <property type="entry name" value="HIS_KIN"/>
    <property type="match status" value="1"/>
</dbReference>
<feature type="transmembrane region" description="Helical" evidence="10">
    <location>
        <begin position="178"/>
        <end position="199"/>
    </location>
</feature>
<dbReference type="InterPro" id="IPR036890">
    <property type="entry name" value="HATPase_C_sf"/>
</dbReference>
<keyword evidence="5" id="KW-0597">Phosphoprotein</keyword>
<sequence length="1072" mass="116191">ALVVYAPDGTPMALAGEHRGEVPEVVRQGERAYAFARGPLFGYAYFARPMTGNRTAVGAVLLESNLAAGDELLPFADRFRVRHGILPRFFFPDRARGDAIWDWMADRPIFSVTFATLTQARWRDRLVGRGRLGVVLAWTTALITLTLLGRRVASRRGTILALTASLLVIPLHELRGFAYPFELVVGLAVVALLGASMWLLGARVRPEEYRWMPLGAAVAAVALLVPGALRLVQRFAAPALLASAPAGGVGLQLATVLLIAAPMWVLFRVRPPRDRTVHRIGLAGVVALTLLLMAGVLVWAPVLGRLPVWTAALWALPFALLAWALPAEGGTRNTLLGWVAVGWIAASAVLPHLWLLHWQARLQQADAEIGRLGTQPDPLLDTLLRDFAERALFFASEGETGVDLLYRSWVATDLAAEGYEARISLWNGATKEAELGLSEVELPAAMVPMMLTGARAAEEPLVERFAQHRAVHYLLSMSLPGGRVLSVAVPPRRRLDRATALARFLDPAGPGDASELTSLSLVPVPPEGAPASPRWVRTSGGWRSEVRVPFPEGPMHAHLLIRTPPPPILATRTLLLASLQMAILALLWVSARAFAGLPSGGVGERGWIQTFRGRLTLALFAFFLLPTLVFSATAYRALSREVVRTAEALASRSLEQAVDEGPEVPVATLGEHVRADLLLYRRGVLAEAASPEVIDLGLYPTWLPRNMFLAFRSGETLDTVEQRRLGGQRYLLAYHQRGPDAVLAAPVPLVSGDTTQRQRDLADVVLLAALLGAALSFALSLLVGRALSAPIDHLSLAAAAVGAGDLGVRLPEERPDEFGGLYRSFNSMVQRLRRARSAEVRTARVLAWGEMARQVAHEIKNPLTPIKLSVQHLRRAYRDGRPDYGDILDRNVEGVLREIDQLSEIARAFARFGTPAEAAGPLEPVDLTAVLADTLALYRGGEDGIRYQLQAPSGMPLVEARTGELKEVLINLLENSRAALDGTGEIAIRTTQVDPAWLQLEVADTGTGISPEALPHIFEPQFSTRSSGTGLGLAIVRRMVEGWGAEISAESEPGRGTTMRLRLRIAPHPQSE</sequence>
<dbReference type="SMART" id="SM00388">
    <property type="entry name" value="HisKA"/>
    <property type="match status" value="1"/>
</dbReference>
<dbReference type="CDD" id="cd00082">
    <property type="entry name" value="HisKA"/>
    <property type="match status" value="1"/>
</dbReference>
<evidence type="ECO:0000256" key="2">
    <source>
        <dbReference type="ARBA" id="ARBA00004651"/>
    </source>
</evidence>
<dbReference type="InterPro" id="IPR003594">
    <property type="entry name" value="HATPase_dom"/>
</dbReference>
<feature type="transmembrane region" description="Helical" evidence="10">
    <location>
        <begin position="132"/>
        <end position="149"/>
    </location>
</feature>
<dbReference type="PANTHER" id="PTHR44936">
    <property type="entry name" value="SENSOR PROTEIN CREC"/>
    <property type="match status" value="1"/>
</dbReference>